<keyword evidence="2" id="KW-0812">Transmembrane</keyword>
<keyword evidence="3" id="KW-0732">Signal</keyword>
<protein>
    <submittedName>
        <fullName evidence="4">PLC-like phosphodiesterase, TIM beta/alpha-barrel domain</fullName>
    </submittedName>
</protein>
<feature type="chain" id="PRO_5002522084" evidence="3">
    <location>
        <begin position="19"/>
        <end position="367"/>
    </location>
</feature>
<evidence type="ECO:0000313" key="4">
    <source>
        <dbReference type="EMBL" id="CED84310.1"/>
    </source>
</evidence>
<dbReference type="InterPro" id="IPR051057">
    <property type="entry name" value="PI-PLC_domain"/>
</dbReference>
<dbReference type="AlphaFoldDB" id="A0A0F7SUV6"/>
<evidence type="ECO:0000256" key="2">
    <source>
        <dbReference type="SAM" id="Phobius"/>
    </source>
</evidence>
<dbReference type="Pfam" id="PF26146">
    <property type="entry name" value="PI-PLC_X"/>
    <property type="match status" value="1"/>
</dbReference>
<dbReference type="EMBL" id="LN483157">
    <property type="protein sequence ID" value="CED84310.1"/>
    <property type="molecule type" value="Genomic_DNA"/>
</dbReference>
<dbReference type="SUPFAM" id="SSF51695">
    <property type="entry name" value="PLC-like phosphodiesterases"/>
    <property type="match status" value="1"/>
</dbReference>
<feature type="transmembrane region" description="Helical" evidence="2">
    <location>
        <begin position="347"/>
        <end position="366"/>
    </location>
</feature>
<organism evidence="4">
    <name type="scientific">Phaffia rhodozyma</name>
    <name type="common">Yeast</name>
    <name type="synonym">Xanthophyllomyces dendrorhous</name>
    <dbReference type="NCBI Taxonomy" id="264483"/>
    <lineage>
        <taxon>Eukaryota</taxon>
        <taxon>Fungi</taxon>
        <taxon>Dikarya</taxon>
        <taxon>Basidiomycota</taxon>
        <taxon>Agaricomycotina</taxon>
        <taxon>Tremellomycetes</taxon>
        <taxon>Cystofilobasidiales</taxon>
        <taxon>Mrakiaceae</taxon>
        <taxon>Phaffia</taxon>
    </lineage>
</organism>
<dbReference type="GO" id="GO:0008081">
    <property type="term" value="F:phosphoric diester hydrolase activity"/>
    <property type="evidence" value="ECO:0007669"/>
    <property type="project" value="InterPro"/>
</dbReference>
<feature type="region of interest" description="Disordered" evidence="1">
    <location>
        <begin position="311"/>
        <end position="339"/>
    </location>
</feature>
<dbReference type="GO" id="GO:0006629">
    <property type="term" value="P:lipid metabolic process"/>
    <property type="evidence" value="ECO:0007669"/>
    <property type="project" value="InterPro"/>
</dbReference>
<evidence type="ECO:0000256" key="1">
    <source>
        <dbReference type="SAM" id="MobiDB-lite"/>
    </source>
</evidence>
<keyword evidence="2" id="KW-1133">Transmembrane helix</keyword>
<reference evidence="4" key="1">
    <citation type="submission" date="2014-08" db="EMBL/GenBank/DDBJ databases">
        <authorList>
            <person name="Sharma Rahul"/>
            <person name="Thines Marco"/>
        </authorList>
    </citation>
    <scope>NUCLEOTIDE SEQUENCE</scope>
</reference>
<accession>A0A0F7SUV6</accession>
<dbReference type="InterPro" id="IPR017946">
    <property type="entry name" value="PLC-like_Pdiesterase_TIM-brl"/>
</dbReference>
<sequence length="367" mass="38506">MLPFALVASTLNSGLVSASSYKPRASVCNGHAELCDRSYGNVTFIGSHDSYAISATQVAANQDQNITTQLNDGVRMLQVQAHSYDGSIHLCHTSCLLLDGGLFSDYLTEVNTWVVANPNEVLSILIVNSDNLNASMYGAVFETSGLDKVSYAPTKATTSVADWPTLGSMIDSGLRVVTFMDNSADFTTVPYIIDEFSNVVEDAYNAVEDSFPCTANRSTGTPENQLVLTNHYLDQVGSSTSIVTPNKSKLNQTNAETGTGSVGQGASNCFQIYARSPNFILLDFYDAAGLAPFNVAAELNDVSAPTNTVANYTGGDGSTSTSTKSTASTTSTSSSLSGAGPQFKSEMMPLIVAVAVAVMAGSGLMLA</sequence>
<proteinExistence type="predicted"/>
<evidence type="ECO:0000256" key="3">
    <source>
        <dbReference type="SAM" id="SignalP"/>
    </source>
</evidence>
<dbReference type="PANTHER" id="PTHR13593">
    <property type="match status" value="1"/>
</dbReference>
<dbReference type="Gene3D" id="3.20.20.190">
    <property type="entry name" value="Phosphatidylinositol (PI) phosphodiesterase"/>
    <property type="match status" value="1"/>
</dbReference>
<name>A0A0F7SUV6_PHARH</name>
<keyword evidence="2" id="KW-0472">Membrane</keyword>
<feature type="signal peptide" evidence="3">
    <location>
        <begin position="1"/>
        <end position="18"/>
    </location>
</feature>
<dbReference type="PANTHER" id="PTHR13593:SF140">
    <property type="entry name" value="PLC-LIKE PHOSPHODIESTERASE"/>
    <property type="match status" value="1"/>
</dbReference>
<feature type="compositionally biased region" description="Low complexity" evidence="1">
    <location>
        <begin position="318"/>
        <end position="339"/>
    </location>
</feature>